<evidence type="ECO:0000259" key="1">
    <source>
        <dbReference type="Pfam" id="PF13577"/>
    </source>
</evidence>
<protein>
    <submittedName>
        <fullName evidence="2">Nuclear transport factor 2 family protein</fullName>
    </submittedName>
</protein>
<evidence type="ECO:0000313" key="3">
    <source>
        <dbReference type="Proteomes" id="UP000680588"/>
    </source>
</evidence>
<dbReference type="RefSeq" id="WP_207347379.1">
    <property type="nucleotide sequence ID" value="NZ_CP076456.1"/>
</dbReference>
<name>A0A975S711_9MICC</name>
<gene>
    <name evidence="2" type="ORF">KG104_04190</name>
</gene>
<dbReference type="Gene3D" id="3.10.450.50">
    <property type="match status" value="1"/>
</dbReference>
<dbReference type="InterPro" id="IPR032710">
    <property type="entry name" value="NTF2-like_dom_sf"/>
</dbReference>
<dbReference type="SUPFAM" id="SSF54427">
    <property type="entry name" value="NTF2-like"/>
    <property type="match status" value="1"/>
</dbReference>
<organism evidence="2 3">
    <name type="scientific">Arthrobacter sunyaminii</name>
    <dbReference type="NCBI Taxonomy" id="2816859"/>
    <lineage>
        <taxon>Bacteria</taxon>
        <taxon>Bacillati</taxon>
        <taxon>Actinomycetota</taxon>
        <taxon>Actinomycetes</taxon>
        <taxon>Micrococcales</taxon>
        <taxon>Micrococcaceae</taxon>
        <taxon>Arthrobacter</taxon>
    </lineage>
</organism>
<dbReference type="KEGG" id="asun:KG104_04190"/>
<feature type="domain" description="SnoaL-like" evidence="1">
    <location>
        <begin position="25"/>
        <end position="144"/>
    </location>
</feature>
<accession>A0A975S711</accession>
<dbReference type="AlphaFoldDB" id="A0A975S711"/>
<dbReference type="EMBL" id="CP076456">
    <property type="protein sequence ID" value="QWQ37002.1"/>
    <property type="molecule type" value="Genomic_DNA"/>
</dbReference>
<dbReference type="CDD" id="cd00531">
    <property type="entry name" value="NTF2_like"/>
    <property type="match status" value="1"/>
</dbReference>
<proteinExistence type="predicted"/>
<reference evidence="2" key="1">
    <citation type="submission" date="2021-06" db="EMBL/GenBank/DDBJ databases">
        <title>Novel species in genus Arthrobacter.</title>
        <authorList>
            <person name="Zhang G."/>
        </authorList>
    </citation>
    <scope>NUCLEOTIDE SEQUENCE</scope>
    <source>
        <strain evidence="2">Zg-ZUI122</strain>
    </source>
</reference>
<dbReference type="Proteomes" id="UP000680588">
    <property type="component" value="Chromosome"/>
</dbReference>
<dbReference type="InterPro" id="IPR037401">
    <property type="entry name" value="SnoaL-like"/>
</dbReference>
<evidence type="ECO:0000313" key="2">
    <source>
        <dbReference type="EMBL" id="QWQ37002.1"/>
    </source>
</evidence>
<dbReference type="Pfam" id="PF13577">
    <property type="entry name" value="SnoaL_4"/>
    <property type="match status" value="1"/>
</dbReference>
<keyword evidence="3" id="KW-1185">Reference proteome</keyword>
<sequence>MTHSPTGTAAAPRTASAAGAAADSDIELIRRLTHEYVSALDGGRLDDLLALFTEDGVWDGTGWGIPAVQGTAALREFFTSTMASNRGTCHLVLNHIIDVDGDAAKGTAYFHAFGRRLDGSLQDSLGLYSDSFARTARGWKFARRSVSGLLTPPAAD</sequence>